<evidence type="ECO:0000256" key="1">
    <source>
        <dbReference type="SAM" id="MobiDB-lite"/>
    </source>
</evidence>
<evidence type="ECO:0000313" key="2">
    <source>
        <dbReference type="EMBL" id="RKS68706.1"/>
    </source>
</evidence>
<keyword evidence="3" id="KW-1185">Reference proteome</keyword>
<proteinExistence type="predicted"/>
<feature type="region of interest" description="Disordered" evidence="1">
    <location>
        <begin position="164"/>
        <end position="194"/>
    </location>
</feature>
<accession>A0A495QB44</accession>
<feature type="region of interest" description="Disordered" evidence="1">
    <location>
        <begin position="1"/>
        <end position="24"/>
    </location>
</feature>
<name>A0A495QB44_9ACTN</name>
<sequence>MAVVVLPPRRDHRRSPPHPRQRAERVPLATARLRGADAAAVVLWRRRDHRLSSPRLRWCAGVAECAWTASRVSSLYGAGITGLLLLGRGGVLGATVSFSAVVRVGPVGRVPGSAGSGRVPGPAGPDQGRVSVGTGRVRAPAVWAPAAVRAGPVRGTGQAARVQGAAARGPGTGRAPGRWAGPAAPGAAPGPVWGAAPAAASEAASRPCRSRTRDAPALAPIRVRWATVCASAPGQGRMGP</sequence>
<dbReference type="EMBL" id="RBWU01000007">
    <property type="protein sequence ID" value="RKS68706.1"/>
    <property type="molecule type" value="Genomic_DNA"/>
</dbReference>
<comment type="caution">
    <text evidence="2">The sequence shown here is derived from an EMBL/GenBank/DDBJ whole genome shotgun (WGS) entry which is preliminary data.</text>
</comment>
<evidence type="ECO:0000313" key="3">
    <source>
        <dbReference type="Proteomes" id="UP000274601"/>
    </source>
</evidence>
<gene>
    <name evidence="2" type="ORF">BZB76_5831</name>
</gene>
<reference evidence="2 3" key="1">
    <citation type="submission" date="2018-10" db="EMBL/GenBank/DDBJ databases">
        <title>Genomic Encyclopedia of Archaeal and Bacterial Type Strains, Phase II (KMG-II): from individual species to whole genera.</title>
        <authorList>
            <person name="Goeker M."/>
        </authorList>
    </citation>
    <scope>NUCLEOTIDE SEQUENCE [LARGE SCALE GENOMIC DNA]</scope>
    <source>
        <strain evidence="2 3">DSM 43383</strain>
    </source>
</reference>
<feature type="compositionally biased region" description="Basic residues" evidence="1">
    <location>
        <begin position="10"/>
        <end position="20"/>
    </location>
</feature>
<dbReference type="Proteomes" id="UP000274601">
    <property type="component" value="Unassembled WGS sequence"/>
</dbReference>
<protein>
    <submittedName>
        <fullName evidence="2">Uncharacterized protein</fullName>
    </submittedName>
</protein>
<organism evidence="2 3">
    <name type="scientific">Actinomadura pelletieri DSM 43383</name>
    <dbReference type="NCBI Taxonomy" id="1120940"/>
    <lineage>
        <taxon>Bacteria</taxon>
        <taxon>Bacillati</taxon>
        <taxon>Actinomycetota</taxon>
        <taxon>Actinomycetes</taxon>
        <taxon>Streptosporangiales</taxon>
        <taxon>Thermomonosporaceae</taxon>
        <taxon>Actinomadura</taxon>
    </lineage>
</organism>
<dbReference type="AlphaFoldDB" id="A0A495QB44"/>